<proteinExistence type="predicted"/>
<evidence type="ECO:0000313" key="1">
    <source>
        <dbReference type="EMBL" id="KAI8551193.1"/>
    </source>
</evidence>
<reference evidence="1" key="1">
    <citation type="submission" date="2022-02" db="EMBL/GenBank/DDBJ databases">
        <title>Plant Genome Project.</title>
        <authorList>
            <person name="Zhang R.-G."/>
        </authorList>
    </citation>
    <scope>NUCLEOTIDE SEQUENCE</scope>
    <source>
        <strain evidence="1">AT1</strain>
    </source>
</reference>
<comment type="caution">
    <text evidence="1">The sequence shown here is derived from an EMBL/GenBank/DDBJ whole genome shotgun (WGS) entry which is preliminary data.</text>
</comment>
<protein>
    <submittedName>
        <fullName evidence="1">Uncharacterized protein</fullName>
    </submittedName>
</protein>
<dbReference type="EMBL" id="CM046393">
    <property type="protein sequence ID" value="KAI8551193.1"/>
    <property type="molecule type" value="Genomic_DNA"/>
</dbReference>
<dbReference type="Proteomes" id="UP001062846">
    <property type="component" value="Chromosome 6"/>
</dbReference>
<sequence>MAIVLFLLLLLLPRPHGNECKCQTSCKDGGPAIRFPFWQMVQQQADCGHGSGFGLSCSPSLQMDQQPAHCGYGSGFGPPCSPSLKHETWLELPLSVKVLVQEIDYEQQEIHVDNPNKCFPSVNLSSSPFQFSKRLVKNYSLLSCPSTVPLTSLGHQVTCLSSPHAGHLVYAISSDDLIKVQPLLSCVKMYNIPSVDPKGIFDQENSVLSWSEPNCSLCNADHGLHCDNKQHCWVQFSTERGYHGYHDEFTGRAYKTECLDIPAGITKFEAVKDVIGGLLYLAIVISICLQPVFNKLEKGEQVKIERFLEYYRALKPTRYTYAEIKKITNNFKDKLGQGGYGIVYKGKLSDDVNIAAKILNNFTGNGDNFINEVGTIGTIHHINVVCLVHLVGKSSKILL</sequence>
<organism evidence="1 2">
    <name type="scientific">Rhododendron molle</name>
    <name type="common">Chinese azalea</name>
    <name type="synonym">Azalea mollis</name>
    <dbReference type="NCBI Taxonomy" id="49168"/>
    <lineage>
        <taxon>Eukaryota</taxon>
        <taxon>Viridiplantae</taxon>
        <taxon>Streptophyta</taxon>
        <taxon>Embryophyta</taxon>
        <taxon>Tracheophyta</taxon>
        <taxon>Spermatophyta</taxon>
        <taxon>Magnoliopsida</taxon>
        <taxon>eudicotyledons</taxon>
        <taxon>Gunneridae</taxon>
        <taxon>Pentapetalae</taxon>
        <taxon>asterids</taxon>
        <taxon>Ericales</taxon>
        <taxon>Ericaceae</taxon>
        <taxon>Ericoideae</taxon>
        <taxon>Rhodoreae</taxon>
        <taxon>Rhododendron</taxon>
    </lineage>
</organism>
<gene>
    <name evidence="1" type="ORF">RHMOL_Rhmol06G0166300</name>
</gene>
<keyword evidence="2" id="KW-1185">Reference proteome</keyword>
<name>A0ACC0NCY3_RHOML</name>
<evidence type="ECO:0000313" key="2">
    <source>
        <dbReference type="Proteomes" id="UP001062846"/>
    </source>
</evidence>
<accession>A0ACC0NCY3</accession>